<protein>
    <submittedName>
        <fullName evidence="5">L-asparaginase</fullName>
    </submittedName>
</protein>
<accession>A0ABU7T523</accession>
<dbReference type="Pfam" id="PF00710">
    <property type="entry name" value="Asparaginase"/>
    <property type="match status" value="1"/>
</dbReference>
<organism evidence="5 6">
    <name type="scientific">Methylobacterium radiotolerans</name>
    <dbReference type="NCBI Taxonomy" id="31998"/>
    <lineage>
        <taxon>Bacteria</taxon>
        <taxon>Pseudomonadati</taxon>
        <taxon>Pseudomonadota</taxon>
        <taxon>Alphaproteobacteria</taxon>
        <taxon>Hyphomicrobiales</taxon>
        <taxon>Methylobacteriaceae</taxon>
        <taxon>Methylobacterium</taxon>
    </lineage>
</organism>
<dbReference type="InterPro" id="IPR037152">
    <property type="entry name" value="L-asparaginase_N_sf"/>
</dbReference>
<gene>
    <name evidence="5" type="ORF">MRSR164_02105</name>
</gene>
<dbReference type="Gene3D" id="3.40.50.40">
    <property type="match status" value="1"/>
</dbReference>
<dbReference type="PANTHER" id="PTHR11707:SF28">
    <property type="entry name" value="60 KDA LYSOPHOSPHOLIPASE"/>
    <property type="match status" value="1"/>
</dbReference>
<proteinExistence type="inferred from homology"/>
<dbReference type="Proteomes" id="UP001349262">
    <property type="component" value="Unassembled WGS sequence"/>
</dbReference>
<dbReference type="InterPro" id="IPR027474">
    <property type="entry name" value="L-asparaginase_N"/>
</dbReference>
<dbReference type="PROSITE" id="PS51732">
    <property type="entry name" value="ASN_GLN_ASE_3"/>
    <property type="match status" value="1"/>
</dbReference>
<dbReference type="Gene3D" id="3.40.50.1170">
    <property type="entry name" value="L-asparaginase, N-terminal domain"/>
    <property type="match status" value="1"/>
</dbReference>
<dbReference type="PRINTS" id="PR00139">
    <property type="entry name" value="ASNGLNASE"/>
</dbReference>
<dbReference type="PIRSF" id="PIRSF500176">
    <property type="entry name" value="L_ASNase"/>
    <property type="match status" value="1"/>
</dbReference>
<evidence type="ECO:0000256" key="1">
    <source>
        <dbReference type="ARBA" id="ARBA00010518"/>
    </source>
</evidence>
<evidence type="ECO:0000259" key="4">
    <source>
        <dbReference type="Pfam" id="PF17763"/>
    </source>
</evidence>
<dbReference type="SFLD" id="SFLDS00057">
    <property type="entry name" value="Glutaminase/Asparaginase"/>
    <property type="match status" value="1"/>
</dbReference>
<sequence>MSLPRLLLLSLGGTITMTRSSRGGIVPTLTASDLAATVPGLDAVAAIETLSPLRRPSAGLSLDDLIGVARTLTERLAGDLDGAVVIQGTDTIEETAFVLDRLVASDKPVVVTGAMRGPESAGADGPANLLAAAIVAGSRAARGLGTLAVLNDEIHAARLVQKAHTALPSAFRSPLAGPLGLVIEGEARIHVRVGRSLPVVGPLAAEPPPVALVKIGLGDDGRLLAALPELGFAGAVIEGMGAGHVPEALAETVSGLVERMPVVLATRAQSGPVFCRTYGYPGGEIDLLRRGALSAGSLSGLKARLLLQLLLRAGLAPSAYGAFFAEL</sequence>
<evidence type="ECO:0000259" key="3">
    <source>
        <dbReference type="Pfam" id="PF00710"/>
    </source>
</evidence>
<comment type="caution">
    <text evidence="5">The sequence shown here is derived from an EMBL/GenBank/DDBJ whole genome shotgun (WGS) entry which is preliminary data.</text>
</comment>
<evidence type="ECO:0000313" key="5">
    <source>
        <dbReference type="EMBL" id="MEE7455647.1"/>
    </source>
</evidence>
<reference evidence="5 6" key="1">
    <citation type="journal article" date="2012" name="Genet. Mol. Biol.">
        <title>Analysis of 16S rRNA and mxaF genes revealing insights into Methylobacterium niche-specific plant association.</title>
        <authorList>
            <person name="Dourado M.N."/>
            <person name="Andreote F.D."/>
            <person name="Dini-Andreote F."/>
            <person name="Conti R."/>
            <person name="Araujo J.M."/>
            <person name="Araujo W.L."/>
        </authorList>
    </citation>
    <scope>NUCLEOTIDE SEQUENCE [LARGE SCALE GENOMIC DNA]</scope>
    <source>
        <strain evidence="5 6">SR1.6/4</strain>
    </source>
</reference>
<dbReference type="InterPro" id="IPR036152">
    <property type="entry name" value="Asp/glu_Ase-like_sf"/>
</dbReference>
<feature type="domain" description="Asparaginase/glutaminase C-terminal" evidence="4">
    <location>
        <begin position="210"/>
        <end position="320"/>
    </location>
</feature>
<feature type="domain" description="L-asparaginase N-terminal" evidence="3">
    <location>
        <begin position="5"/>
        <end position="190"/>
    </location>
</feature>
<dbReference type="EMBL" id="MLBY01000002">
    <property type="protein sequence ID" value="MEE7455647.1"/>
    <property type="molecule type" value="Genomic_DNA"/>
</dbReference>
<name>A0ABU7T523_9HYPH</name>
<comment type="similarity">
    <text evidence="1">Belongs to the asparaginase 1 family.</text>
</comment>
<keyword evidence="2" id="KW-0378">Hydrolase</keyword>
<keyword evidence="6" id="KW-1185">Reference proteome</keyword>
<dbReference type="InterPro" id="IPR004550">
    <property type="entry name" value="AsnASE_II"/>
</dbReference>
<dbReference type="SMART" id="SM00870">
    <property type="entry name" value="Asparaginase"/>
    <property type="match status" value="1"/>
</dbReference>
<dbReference type="InterPro" id="IPR027473">
    <property type="entry name" value="L-asparaginase_C"/>
</dbReference>
<dbReference type="InterPro" id="IPR006034">
    <property type="entry name" value="Asparaginase/glutaminase-like"/>
</dbReference>
<dbReference type="Pfam" id="PF17763">
    <property type="entry name" value="Asparaginase_C"/>
    <property type="match status" value="1"/>
</dbReference>
<evidence type="ECO:0000313" key="6">
    <source>
        <dbReference type="Proteomes" id="UP001349262"/>
    </source>
</evidence>
<dbReference type="PANTHER" id="PTHR11707">
    <property type="entry name" value="L-ASPARAGINASE"/>
    <property type="match status" value="1"/>
</dbReference>
<dbReference type="SUPFAM" id="SSF53774">
    <property type="entry name" value="Glutaminase/Asparaginase"/>
    <property type="match status" value="1"/>
</dbReference>
<dbReference type="PIRSF" id="PIRSF001220">
    <property type="entry name" value="L-ASNase_gatD"/>
    <property type="match status" value="1"/>
</dbReference>
<dbReference type="CDD" id="cd08964">
    <property type="entry name" value="L-asparaginase_II"/>
    <property type="match status" value="1"/>
</dbReference>
<dbReference type="InterPro" id="IPR040919">
    <property type="entry name" value="Asparaginase_C"/>
</dbReference>
<evidence type="ECO:0000256" key="2">
    <source>
        <dbReference type="ARBA" id="ARBA00022801"/>
    </source>
</evidence>